<dbReference type="InterPro" id="IPR024498">
    <property type="entry name" value="DUF2786"/>
</dbReference>
<gene>
    <name evidence="3" type="ORF">GCWU000182_001409</name>
</gene>
<dbReference type="STRING" id="592010.GCWU000182_001409"/>
<feature type="domain" description="DUF2786" evidence="1">
    <location>
        <begin position="16"/>
        <end position="55"/>
    </location>
</feature>
<organism evidence="3 4">
    <name type="scientific">Abiotrophia defectiva ATCC 49176</name>
    <dbReference type="NCBI Taxonomy" id="592010"/>
    <lineage>
        <taxon>Bacteria</taxon>
        <taxon>Bacillati</taxon>
        <taxon>Bacillota</taxon>
        <taxon>Bacilli</taxon>
        <taxon>Lactobacillales</taxon>
        <taxon>Aerococcaceae</taxon>
        <taxon>Abiotrophia</taxon>
    </lineage>
</organism>
<keyword evidence="4" id="KW-1185">Reference proteome</keyword>
<proteinExistence type="predicted"/>
<dbReference type="eggNOG" id="COG1451">
    <property type="taxonomic scope" value="Bacteria"/>
</dbReference>
<dbReference type="InterPro" id="IPR055592">
    <property type="entry name" value="DUF7168"/>
</dbReference>
<dbReference type="Pfam" id="PF23771">
    <property type="entry name" value="DUF7168"/>
    <property type="match status" value="1"/>
</dbReference>
<name>W1Q2F7_ABIDE</name>
<evidence type="ECO:0000259" key="2">
    <source>
        <dbReference type="Pfam" id="PF23771"/>
    </source>
</evidence>
<sequence length="248" mass="28421">MILRQKGRDVMNPNDKILDKIRNLLELAEDGNQDEESQTALLMAQKLMLKHKISQQELDAATSLDAIVTRSLSVYKTLFWWEKILARTIADNFRIMLYVQSTRLPHQSKTQRKIVYMGYQSDVDLAYHVFQLAANAMKFHAGQHLKLDHDGLTSSQKQNQRRAYYQGFMDGLAAKYEQQRQSMVAEEAGYALVIQVPEAVKEAFHAQVQGQIVFKQPVVNEQTLAYERGYHQAKSMSLDAKQLDSGLK</sequence>
<protein>
    <submittedName>
        <fullName evidence="3">Uncharacterized protein</fullName>
    </submittedName>
</protein>
<dbReference type="AlphaFoldDB" id="W1Q2F7"/>
<feature type="domain" description="DUF7168" evidence="2">
    <location>
        <begin position="73"/>
        <end position="203"/>
    </location>
</feature>
<dbReference type="HOGENOM" id="CLU_074062_1_0_9"/>
<dbReference type="EMBL" id="ACIN03000013">
    <property type="protein sequence ID" value="ESK65248.1"/>
    <property type="molecule type" value="Genomic_DNA"/>
</dbReference>
<evidence type="ECO:0000313" key="4">
    <source>
        <dbReference type="Proteomes" id="UP000019050"/>
    </source>
</evidence>
<comment type="caution">
    <text evidence="3">The sequence shown here is derived from an EMBL/GenBank/DDBJ whole genome shotgun (WGS) entry which is preliminary data.</text>
</comment>
<dbReference type="Pfam" id="PF10979">
    <property type="entry name" value="DUF2786"/>
    <property type="match status" value="1"/>
</dbReference>
<dbReference type="Proteomes" id="UP000019050">
    <property type="component" value="Unassembled WGS sequence"/>
</dbReference>
<evidence type="ECO:0000259" key="1">
    <source>
        <dbReference type="Pfam" id="PF10979"/>
    </source>
</evidence>
<evidence type="ECO:0000313" key="3">
    <source>
        <dbReference type="EMBL" id="ESK65248.1"/>
    </source>
</evidence>
<accession>W1Q2F7</accession>
<reference evidence="3" key="1">
    <citation type="submission" date="2013-06" db="EMBL/GenBank/DDBJ databases">
        <authorList>
            <person name="Weinstock G."/>
            <person name="Sodergren E."/>
            <person name="Clifton S."/>
            <person name="Fulton L."/>
            <person name="Fulton B."/>
            <person name="Courtney L."/>
            <person name="Fronick C."/>
            <person name="Harrison M."/>
            <person name="Strong C."/>
            <person name="Farmer C."/>
            <person name="Delahaunty K."/>
            <person name="Markovic C."/>
            <person name="Hall O."/>
            <person name="Minx P."/>
            <person name="Tomlinson C."/>
            <person name="Mitreva M."/>
            <person name="Nelson J."/>
            <person name="Hou S."/>
            <person name="Wollam A."/>
            <person name="Pepin K.H."/>
            <person name="Johnson M."/>
            <person name="Bhonagiri V."/>
            <person name="Nash W.E."/>
            <person name="Warren W."/>
            <person name="Chinwalla A."/>
            <person name="Mardis E.R."/>
            <person name="Wilson R.K."/>
        </authorList>
    </citation>
    <scope>NUCLEOTIDE SEQUENCE [LARGE SCALE GENOMIC DNA]</scope>
    <source>
        <strain evidence="3">ATCC 49176</strain>
    </source>
</reference>